<keyword evidence="2" id="KW-1185">Reference proteome</keyword>
<comment type="caution">
    <text evidence="1">The sequence shown here is derived from an EMBL/GenBank/DDBJ whole genome shotgun (WGS) entry which is preliminary data.</text>
</comment>
<evidence type="ECO:0000313" key="2">
    <source>
        <dbReference type="Proteomes" id="UP000023464"/>
    </source>
</evidence>
<evidence type="ECO:0000313" key="1">
    <source>
        <dbReference type="EMBL" id="EYU16136.1"/>
    </source>
</evidence>
<protein>
    <submittedName>
        <fullName evidence="1">YcfA-like protein</fullName>
    </submittedName>
</protein>
<proteinExistence type="predicted"/>
<dbReference type="AlphaFoldDB" id="A0A022PKD8"/>
<gene>
    <name evidence="1" type="ORF">BA1DRAFT_01302</name>
</gene>
<sequence length="110" mass="12957">MILTPFCCTRNLIYVTIISYILEKKDEYISKAEKLIKKFLNSQKIFEWSKLVVLLSLLNYEKQEKQGSKVRFFNQSLIHTILMHRPHPENYIKGSTLKAVKQILKEVGLI</sequence>
<dbReference type="Proteomes" id="UP000023464">
    <property type="component" value="Unassembled WGS sequence"/>
</dbReference>
<name>A0A022PKD8_9GAMM</name>
<accession>A0A022PKD8</accession>
<dbReference type="EMBL" id="JFGV01000014">
    <property type="protein sequence ID" value="EYU16136.1"/>
    <property type="molecule type" value="Genomic_DNA"/>
</dbReference>
<reference evidence="1 2" key="1">
    <citation type="submission" date="2014-03" db="EMBL/GenBank/DDBJ databases">
        <title>Draft Genome of Photorhabdus luminescens BA1, an Egyptian Isolate.</title>
        <authorList>
            <person name="Ghazal S."/>
            <person name="Hurst S.G.IV."/>
            <person name="Morris K."/>
            <person name="Thomas K."/>
            <person name="Tisa L.S."/>
        </authorList>
    </citation>
    <scope>NUCLEOTIDE SEQUENCE [LARGE SCALE GENOMIC DNA]</scope>
    <source>
        <strain evidence="1 2">BA1</strain>
    </source>
</reference>
<organism evidence="1 2">
    <name type="scientific">Photorhabdus aegyptia</name>
    <dbReference type="NCBI Taxonomy" id="2805098"/>
    <lineage>
        <taxon>Bacteria</taxon>
        <taxon>Pseudomonadati</taxon>
        <taxon>Pseudomonadota</taxon>
        <taxon>Gammaproteobacteria</taxon>
        <taxon>Enterobacterales</taxon>
        <taxon>Morganellaceae</taxon>
        <taxon>Photorhabdus</taxon>
    </lineage>
</organism>
<dbReference type="PATRIC" id="fig|1393736.3.peg.1322"/>